<feature type="signal peptide" evidence="2">
    <location>
        <begin position="1"/>
        <end position="19"/>
    </location>
</feature>
<evidence type="ECO:0000313" key="3">
    <source>
        <dbReference type="EMBL" id="KAK7113959.1"/>
    </source>
</evidence>
<organism evidence="3 4">
    <name type="scientific">Littorina saxatilis</name>
    <dbReference type="NCBI Taxonomy" id="31220"/>
    <lineage>
        <taxon>Eukaryota</taxon>
        <taxon>Metazoa</taxon>
        <taxon>Spiralia</taxon>
        <taxon>Lophotrochozoa</taxon>
        <taxon>Mollusca</taxon>
        <taxon>Gastropoda</taxon>
        <taxon>Caenogastropoda</taxon>
        <taxon>Littorinimorpha</taxon>
        <taxon>Littorinoidea</taxon>
        <taxon>Littorinidae</taxon>
        <taxon>Littorina</taxon>
    </lineage>
</organism>
<sequence>MKVLLTTSLLVLAVYNVHSMNDANNNNNNGQQSSTGNPGVTGNTNTPPTLDQTTIVRNGVGGFFSQLNVDLLNMRGFIMANIGEVAHACGCKPDVLAPFLPPYGAGPGQSGGNPGGPVPPGNLGVAPSPPGSGHGAAATLGNAGNGNPRGGTPPKNG</sequence>
<keyword evidence="4" id="KW-1185">Reference proteome</keyword>
<feature type="region of interest" description="Disordered" evidence="1">
    <location>
        <begin position="100"/>
        <end position="157"/>
    </location>
</feature>
<reference evidence="3 4" key="1">
    <citation type="submission" date="2024-02" db="EMBL/GenBank/DDBJ databases">
        <title>Chromosome-scale genome assembly of the rough periwinkle Littorina saxatilis.</title>
        <authorList>
            <person name="De Jode A."/>
            <person name="Faria R."/>
            <person name="Formenti G."/>
            <person name="Sims Y."/>
            <person name="Smith T.P."/>
            <person name="Tracey A."/>
            <person name="Wood J.M.D."/>
            <person name="Zagrodzka Z.B."/>
            <person name="Johannesson K."/>
            <person name="Butlin R.K."/>
            <person name="Leder E.H."/>
        </authorList>
    </citation>
    <scope>NUCLEOTIDE SEQUENCE [LARGE SCALE GENOMIC DNA]</scope>
    <source>
        <strain evidence="3">Snail1</strain>
        <tissue evidence="3">Muscle</tissue>
    </source>
</reference>
<feature type="region of interest" description="Disordered" evidence="1">
    <location>
        <begin position="23"/>
        <end position="52"/>
    </location>
</feature>
<feature type="chain" id="PRO_5042894911" evidence="2">
    <location>
        <begin position="20"/>
        <end position="157"/>
    </location>
</feature>
<feature type="compositionally biased region" description="Low complexity" evidence="1">
    <location>
        <begin position="24"/>
        <end position="49"/>
    </location>
</feature>
<evidence type="ECO:0000256" key="2">
    <source>
        <dbReference type="SAM" id="SignalP"/>
    </source>
</evidence>
<accession>A0AAN9GMQ4</accession>
<proteinExistence type="predicted"/>
<keyword evidence="2" id="KW-0732">Signal</keyword>
<dbReference type="Proteomes" id="UP001374579">
    <property type="component" value="Unassembled WGS sequence"/>
</dbReference>
<evidence type="ECO:0000313" key="4">
    <source>
        <dbReference type="Proteomes" id="UP001374579"/>
    </source>
</evidence>
<dbReference type="EMBL" id="JBAMIC010000001">
    <property type="protein sequence ID" value="KAK7113959.1"/>
    <property type="molecule type" value="Genomic_DNA"/>
</dbReference>
<protein>
    <submittedName>
        <fullName evidence="3">Uncharacterized protein</fullName>
    </submittedName>
</protein>
<feature type="compositionally biased region" description="Gly residues" evidence="1">
    <location>
        <begin position="105"/>
        <end position="115"/>
    </location>
</feature>
<dbReference type="AlphaFoldDB" id="A0AAN9GMQ4"/>
<gene>
    <name evidence="3" type="ORF">V1264_000104</name>
</gene>
<evidence type="ECO:0000256" key="1">
    <source>
        <dbReference type="SAM" id="MobiDB-lite"/>
    </source>
</evidence>
<name>A0AAN9GMQ4_9CAEN</name>
<comment type="caution">
    <text evidence="3">The sequence shown here is derived from an EMBL/GenBank/DDBJ whole genome shotgun (WGS) entry which is preliminary data.</text>
</comment>